<evidence type="ECO:0000256" key="2">
    <source>
        <dbReference type="ARBA" id="ARBA00029447"/>
    </source>
</evidence>
<dbReference type="InterPro" id="IPR004090">
    <property type="entry name" value="Chemotax_Me-accpt_rcpt"/>
</dbReference>
<keyword evidence="9" id="KW-1185">Reference proteome</keyword>
<dbReference type="SUPFAM" id="SSF58104">
    <property type="entry name" value="Methyl-accepting chemotaxis protein (MCP) signaling domain"/>
    <property type="match status" value="1"/>
</dbReference>
<dbReference type="Gene3D" id="1.10.287.950">
    <property type="entry name" value="Methyl-accepting chemotaxis protein"/>
    <property type="match status" value="1"/>
</dbReference>
<evidence type="ECO:0000256" key="3">
    <source>
        <dbReference type="PROSITE-ProRule" id="PRU00284"/>
    </source>
</evidence>
<dbReference type="InterPro" id="IPR004089">
    <property type="entry name" value="MCPsignal_dom"/>
</dbReference>
<reference evidence="8 9" key="1">
    <citation type="journal article" date="2014" name="Int. J. Syst. Evol. Microbiol.">
        <title>Nitrososphaera viennensis gen. nov., sp. nov., an aerobic and mesophilic, ammonia-oxidizing archaeon from soil and a member of the archaeal phylum Thaumarchaeota.</title>
        <authorList>
            <person name="Stieglmeier M."/>
            <person name="Klingl A."/>
            <person name="Alves R.J."/>
            <person name="Rittmann S.K."/>
            <person name="Melcher M."/>
            <person name="Leisch N."/>
            <person name="Schleper C."/>
        </authorList>
    </citation>
    <scope>NUCLEOTIDE SEQUENCE [LARGE SCALE GENOMIC DNA]</scope>
    <source>
        <strain evidence="8">EN76</strain>
    </source>
</reference>
<dbReference type="GO" id="GO:0016020">
    <property type="term" value="C:membrane"/>
    <property type="evidence" value="ECO:0007669"/>
    <property type="project" value="InterPro"/>
</dbReference>
<dbReference type="SMART" id="SM00304">
    <property type="entry name" value="HAMP"/>
    <property type="match status" value="1"/>
</dbReference>
<dbReference type="GO" id="GO:0007165">
    <property type="term" value="P:signal transduction"/>
    <property type="evidence" value="ECO:0007669"/>
    <property type="project" value="UniProtKB-KW"/>
</dbReference>
<dbReference type="GO" id="GO:0004888">
    <property type="term" value="F:transmembrane signaling receptor activity"/>
    <property type="evidence" value="ECO:0007669"/>
    <property type="project" value="InterPro"/>
</dbReference>
<evidence type="ECO:0000256" key="5">
    <source>
        <dbReference type="SAM" id="Phobius"/>
    </source>
</evidence>
<feature type="region of interest" description="Disordered" evidence="4">
    <location>
        <begin position="695"/>
        <end position="761"/>
    </location>
</feature>
<protein>
    <submittedName>
        <fullName evidence="8">Putative Methyl-accepting chemotaxis sensory transducer</fullName>
    </submittedName>
</protein>
<dbReference type="PANTHER" id="PTHR32089">
    <property type="entry name" value="METHYL-ACCEPTING CHEMOTAXIS PROTEIN MCPB"/>
    <property type="match status" value="1"/>
</dbReference>
<organism evidence="8 9">
    <name type="scientific">Nitrososphaera viennensis EN76</name>
    <dbReference type="NCBI Taxonomy" id="926571"/>
    <lineage>
        <taxon>Archaea</taxon>
        <taxon>Nitrososphaerota</taxon>
        <taxon>Nitrososphaeria</taxon>
        <taxon>Nitrososphaerales</taxon>
        <taxon>Nitrososphaeraceae</taxon>
        <taxon>Nitrososphaera</taxon>
    </lineage>
</organism>
<keyword evidence="5" id="KW-0472">Membrane</keyword>
<sequence length="761" mass="80912">MCRRKAQVKNPLSNSLNGRLISLFIAMSVVPLAAIAVLSFNSAQDALSNKISNELHSLAVSRMEAVKILNEMRLQQASTFASGERVQDLFQLYNAKEAGASIDESQLKEASSTLMGEFSEFKEATGGDKDGFYKIKTVSMHGTVFYSSSDGSEVGKSIAQDPNFQKAKQQPVSFVEYDAARKEGARTIIVPVTAHGGQDTIGVVYASVPTHVASQILLNREGLGESGETYLVNSEGLMISESRFVEGAAFNQRVNTLPVTECFEKGTVVNGIYPDYRGIPVYGASACVKDAGIVLLAEYDVAEINAPITQLQNQYLLLGGPIVGAVGVAAFFISRSISRPIAVISRAAQNVSKGDLTVKMGEVKSKDEIGILSKSFTDMIGNIRELVKQAQDNSITISSTAEQMAASTEEVNASINQVSTSVQQIAKGTQDQAKRLEENNRIAEELRTTMKGVSRSAEEVAGQAMQTGKTAQAGQTAASDAAQRMTKIHDFVNKAVSDIKGISEKSAQIASALGVINTISDKTNLLALNAAIEAARAGEAGKGFAVVADEVKRLAEGSLKASEEIAKLVDEIKTTIEASVQNIESGSKEVYEGTDIINKALSSLEAISTEALQTAKKVQEIASSTQNQVRAAENVTKLTAEVASVAEETAASAEEVSAATEQQTASMQEVTNAAQELAKIAEKSQGLITKFKTDHAGEHEQDEEEEEKAAPAAPAGETRPGLGKPLKLKTPFVRKEGRKPMLGRIKAIHGGGGDQKEEAVN</sequence>
<dbReference type="STRING" id="926571.NVIE_009790"/>
<dbReference type="SMART" id="SM00283">
    <property type="entry name" value="MA"/>
    <property type="match status" value="1"/>
</dbReference>
<evidence type="ECO:0000259" key="6">
    <source>
        <dbReference type="PROSITE" id="PS50111"/>
    </source>
</evidence>
<dbReference type="InterPro" id="IPR003660">
    <property type="entry name" value="HAMP_dom"/>
</dbReference>
<dbReference type="Pfam" id="PF00015">
    <property type="entry name" value="MCPsignal"/>
    <property type="match status" value="1"/>
</dbReference>
<dbReference type="PROSITE" id="PS50111">
    <property type="entry name" value="CHEMOTAXIS_TRANSDUC_2"/>
    <property type="match status" value="1"/>
</dbReference>
<dbReference type="AlphaFoldDB" id="A0A060HPS3"/>
<evidence type="ECO:0000313" key="8">
    <source>
        <dbReference type="EMBL" id="AIC15207.1"/>
    </source>
</evidence>
<feature type="domain" description="Methyl-accepting transducer" evidence="6">
    <location>
        <begin position="407"/>
        <end position="643"/>
    </location>
</feature>
<dbReference type="CDD" id="cd06225">
    <property type="entry name" value="HAMP"/>
    <property type="match status" value="1"/>
</dbReference>
<feature type="domain" description="HAMP" evidence="7">
    <location>
        <begin position="335"/>
        <end position="388"/>
    </location>
</feature>
<evidence type="ECO:0000259" key="7">
    <source>
        <dbReference type="PROSITE" id="PS50885"/>
    </source>
</evidence>
<comment type="similarity">
    <text evidence="2">Belongs to the methyl-accepting chemotaxis (MCP) protein family.</text>
</comment>
<keyword evidence="5" id="KW-0812">Transmembrane</keyword>
<feature type="transmembrane region" description="Helical" evidence="5">
    <location>
        <begin position="20"/>
        <end position="40"/>
    </location>
</feature>
<keyword evidence="1 3" id="KW-0807">Transducer</keyword>
<evidence type="ECO:0000256" key="4">
    <source>
        <dbReference type="SAM" id="MobiDB-lite"/>
    </source>
</evidence>
<dbReference type="EMBL" id="CP007536">
    <property type="protein sequence ID" value="AIC15207.1"/>
    <property type="molecule type" value="Genomic_DNA"/>
</dbReference>
<evidence type="ECO:0000313" key="9">
    <source>
        <dbReference type="Proteomes" id="UP000027093"/>
    </source>
</evidence>
<gene>
    <name evidence="8" type="ORF">NVIE_009790</name>
</gene>
<dbReference type="KEGG" id="nvn:NVIE_009790"/>
<dbReference type="PANTHER" id="PTHR32089:SF112">
    <property type="entry name" value="LYSOZYME-LIKE PROTEIN-RELATED"/>
    <property type="match status" value="1"/>
</dbReference>
<proteinExistence type="inferred from homology"/>
<dbReference type="CDD" id="cd11386">
    <property type="entry name" value="MCP_signal"/>
    <property type="match status" value="1"/>
</dbReference>
<name>A0A060HPS3_9ARCH</name>
<accession>A0A060HPS3</accession>
<dbReference type="Gene3D" id="6.10.340.10">
    <property type="match status" value="1"/>
</dbReference>
<dbReference type="PROSITE" id="PS50885">
    <property type="entry name" value="HAMP"/>
    <property type="match status" value="1"/>
</dbReference>
<dbReference type="GO" id="GO:0006935">
    <property type="term" value="P:chemotaxis"/>
    <property type="evidence" value="ECO:0007669"/>
    <property type="project" value="InterPro"/>
</dbReference>
<dbReference type="HOGENOM" id="CLU_000445_107_19_2"/>
<evidence type="ECO:0000256" key="1">
    <source>
        <dbReference type="ARBA" id="ARBA00023224"/>
    </source>
</evidence>
<dbReference type="Pfam" id="PF00672">
    <property type="entry name" value="HAMP"/>
    <property type="match status" value="1"/>
</dbReference>
<dbReference type="PRINTS" id="PR00260">
    <property type="entry name" value="CHEMTRNSDUCR"/>
</dbReference>
<dbReference type="Proteomes" id="UP000027093">
    <property type="component" value="Chromosome"/>
</dbReference>
<keyword evidence="5" id="KW-1133">Transmembrane helix</keyword>